<organism evidence="8 9">
    <name type="scientific">Actinoplanes auranticolor</name>
    <dbReference type="NCBI Taxonomy" id="47988"/>
    <lineage>
        <taxon>Bacteria</taxon>
        <taxon>Bacillati</taxon>
        <taxon>Actinomycetota</taxon>
        <taxon>Actinomycetes</taxon>
        <taxon>Micromonosporales</taxon>
        <taxon>Micromonosporaceae</taxon>
        <taxon>Actinoplanes</taxon>
    </lineage>
</organism>
<dbReference type="EC" id="7.1.1.-" evidence="5"/>
<feature type="transmembrane region" description="Helical" evidence="5">
    <location>
        <begin position="206"/>
        <end position="230"/>
    </location>
</feature>
<comment type="function">
    <text evidence="5">NDH-1 shuttles electrons from NADH, via FMN and iron-sulfur (Fe-S) centers, to quinones in the respiratory chain. The immediate electron acceptor for the enzyme in this species is believed to be a menaquinone. Couples the redox reaction to proton translocation (for every two electrons transferred, four hydrogen ions are translocated across the cytoplasmic membrane), and thus conserves the redox energy in a proton gradient.</text>
</comment>
<feature type="domain" description="NADH:quinone oxidoreductase/Mrp antiporter transmembrane" evidence="7">
    <location>
        <begin position="123"/>
        <end position="413"/>
    </location>
</feature>
<keyword evidence="4 5" id="KW-0472">Membrane</keyword>
<keyword evidence="2 5" id="KW-0812">Transmembrane</keyword>
<keyword evidence="5" id="KW-1003">Cell membrane</keyword>
<reference evidence="8" key="1">
    <citation type="submission" date="2021-03" db="EMBL/GenBank/DDBJ databases">
        <title>Whole genome shotgun sequence of Actinoplanes auranticolor NBRC 12245.</title>
        <authorList>
            <person name="Komaki H."/>
            <person name="Tamura T."/>
        </authorList>
    </citation>
    <scope>NUCLEOTIDE SEQUENCE</scope>
    <source>
        <strain evidence="8">NBRC 12245</strain>
    </source>
</reference>
<name>A0A919VJ49_9ACTN</name>
<dbReference type="GO" id="GO:0005886">
    <property type="term" value="C:plasma membrane"/>
    <property type="evidence" value="ECO:0007669"/>
    <property type="project" value="UniProtKB-SubCell"/>
</dbReference>
<feature type="transmembrane region" description="Helical" evidence="5">
    <location>
        <begin position="295"/>
        <end position="315"/>
    </location>
</feature>
<comment type="caution">
    <text evidence="8">The sequence shown here is derived from an EMBL/GenBank/DDBJ whole genome shotgun (WGS) entry which is preliminary data.</text>
</comment>
<feature type="transmembrane region" description="Helical" evidence="5">
    <location>
        <begin position="268"/>
        <end position="288"/>
    </location>
</feature>
<dbReference type="PANTHER" id="PTHR22773">
    <property type="entry name" value="NADH DEHYDROGENASE"/>
    <property type="match status" value="1"/>
</dbReference>
<feature type="transmembrane region" description="Helical" evidence="5">
    <location>
        <begin position="33"/>
        <end position="54"/>
    </location>
</feature>
<evidence type="ECO:0000313" key="8">
    <source>
        <dbReference type="EMBL" id="GIM64809.1"/>
    </source>
</evidence>
<feature type="transmembrane region" description="Helical" evidence="5">
    <location>
        <begin position="242"/>
        <end position="262"/>
    </location>
</feature>
<protein>
    <recommendedName>
        <fullName evidence="5">NADH-quinone oxidoreductase subunit N</fullName>
        <ecNumber evidence="5">7.1.1.-</ecNumber>
    </recommendedName>
    <alternativeName>
        <fullName evidence="5">NADH dehydrogenase I subunit N</fullName>
    </alternativeName>
    <alternativeName>
        <fullName evidence="5">NDH-1 subunit N</fullName>
    </alternativeName>
</protein>
<keyword evidence="5" id="KW-1278">Translocase</keyword>
<dbReference type="GO" id="GO:0008137">
    <property type="term" value="F:NADH dehydrogenase (ubiquinone) activity"/>
    <property type="evidence" value="ECO:0007669"/>
    <property type="project" value="InterPro"/>
</dbReference>
<keyword evidence="3 5" id="KW-1133">Transmembrane helix</keyword>
<evidence type="ECO:0000256" key="5">
    <source>
        <dbReference type="HAMAP-Rule" id="MF_00445"/>
    </source>
</evidence>
<evidence type="ECO:0000256" key="2">
    <source>
        <dbReference type="ARBA" id="ARBA00022692"/>
    </source>
</evidence>
<feature type="transmembrane region" description="Helical" evidence="5">
    <location>
        <begin position="400"/>
        <end position="420"/>
    </location>
</feature>
<feature type="transmembrane region" description="Helical" evidence="5">
    <location>
        <begin position="74"/>
        <end position="94"/>
    </location>
</feature>
<evidence type="ECO:0000256" key="3">
    <source>
        <dbReference type="ARBA" id="ARBA00022989"/>
    </source>
</evidence>
<gene>
    <name evidence="8" type="primary">nuoN_1</name>
    <name evidence="5" type="synonym">nuoN</name>
    <name evidence="8" type="ORF">Aau02nite_12800</name>
</gene>
<evidence type="ECO:0000256" key="4">
    <source>
        <dbReference type="ARBA" id="ARBA00023136"/>
    </source>
</evidence>
<dbReference type="HAMAP" id="MF_00445">
    <property type="entry name" value="NDH1_NuoN_1"/>
    <property type="match status" value="1"/>
</dbReference>
<comment type="subunit">
    <text evidence="5">NDH-1 is composed of 14 different subunits. Subunits NuoA, H, J, K, L, M, N constitute the membrane sector of the complex.</text>
</comment>
<proteinExistence type="inferred from homology"/>
<evidence type="ECO:0000313" key="9">
    <source>
        <dbReference type="Proteomes" id="UP000681340"/>
    </source>
</evidence>
<keyword evidence="9" id="KW-1185">Reference proteome</keyword>
<dbReference type="GO" id="GO:0012505">
    <property type="term" value="C:endomembrane system"/>
    <property type="evidence" value="ECO:0007669"/>
    <property type="project" value="UniProtKB-SubCell"/>
</dbReference>
<sequence length="502" mass="50200">MTQTVNHFALLPLYAAGGTALLVLVLELAFGRFVLPAGILGGLATIGAAVALGLRPASTFCGPEHCSWVSGPQAAVVAVLFAALTIGVLALSAPALRAGIAPPGEFCFLLAAAMAGGVVIAYAGDLITLIVGLETLTLPLYVLVGLRRFAPRERVTTTGASAAVTFFLVSVISTAIALLGAALLFASTGVLHLAVLTEGSGPLAPLGAVGAALLVIGFAFKVAAVPLHAWAPATYDGAPVPVAAYLSTASKLGGVVALAAVVQRLDTGPLVAVLAVLTMTVGNLVALRQTRTVRLLAWSSVAQAGYILAALAVGSAGVPAAIAYALFFVVLEFVAFAVVVAVRGPSADGGDLADFRGVGRGQPWLGAALVLALAGLAGLPPGLAGLFAKVTVIAALINAGWGWLAAVVALNALIALAYYLRVAALLYARSEPVGVPFADLPAPEPAATGSTVTAVADPDLLRAATHPRVPVPRTVAAAVAVAGTITVVLGFAPQWIFDALLG</sequence>
<dbReference type="RefSeq" id="WP_212987362.1">
    <property type="nucleotide sequence ID" value="NZ_BAABEA010000003.1"/>
</dbReference>
<evidence type="ECO:0000259" key="7">
    <source>
        <dbReference type="Pfam" id="PF00361"/>
    </source>
</evidence>
<dbReference type="InterPro" id="IPR010096">
    <property type="entry name" value="NADH-Q_OxRdtase_suN/2"/>
</dbReference>
<comment type="catalytic activity">
    <reaction evidence="5">
        <text>a quinone + NADH + 5 H(+)(in) = a quinol + NAD(+) + 4 H(+)(out)</text>
        <dbReference type="Rhea" id="RHEA:57888"/>
        <dbReference type="ChEBI" id="CHEBI:15378"/>
        <dbReference type="ChEBI" id="CHEBI:24646"/>
        <dbReference type="ChEBI" id="CHEBI:57540"/>
        <dbReference type="ChEBI" id="CHEBI:57945"/>
        <dbReference type="ChEBI" id="CHEBI:132124"/>
    </reaction>
</comment>
<keyword evidence="5" id="KW-0520">NAD</keyword>
<dbReference type="AlphaFoldDB" id="A0A919VJ49"/>
<feature type="transmembrane region" description="Helical" evidence="5">
    <location>
        <begin position="363"/>
        <end position="388"/>
    </location>
</feature>
<evidence type="ECO:0000256" key="1">
    <source>
        <dbReference type="ARBA" id="ARBA00004127"/>
    </source>
</evidence>
<feature type="transmembrane region" description="Helical" evidence="5">
    <location>
        <begin position="162"/>
        <end position="186"/>
    </location>
</feature>
<dbReference type="InterPro" id="IPR001750">
    <property type="entry name" value="ND/Mrp_TM"/>
</dbReference>
<feature type="transmembrane region" description="Helical" evidence="5">
    <location>
        <begin position="129"/>
        <end position="150"/>
    </location>
</feature>
<dbReference type="GO" id="GO:0050136">
    <property type="term" value="F:NADH dehydrogenase (quinone) (non-electrogenic) activity"/>
    <property type="evidence" value="ECO:0007669"/>
    <property type="project" value="UniProtKB-UniRule"/>
</dbReference>
<dbReference type="GO" id="GO:0042773">
    <property type="term" value="P:ATP synthesis coupled electron transport"/>
    <property type="evidence" value="ECO:0007669"/>
    <property type="project" value="InterPro"/>
</dbReference>
<dbReference type="Proteomes" id="UP000681340">
    <property type="component" value="Unassembled WGS sequence"/>
</dbReference>
<keyword evidence="5" id="KW-0874">Quinone</keyword>
<feature type="transmembrane region" description="Helical" evidence="5">
    <location>
        <begin position="475"/>
        <end position="497"/>
    </location>
</feature>
<feature type="transmembrane region" description="Helical" evidence="5">
    <location>
        <begin position="321"/>
        <end position="342"/>
    </location>
</feature>
<feature type="transmembrane region" description="Helical" evidence="5">
    <location>
        <begin position="6"/>
        <end position="26"/>
    </location>
</feature>
<comment type="subcellular location">
    <subcellularLocation>
        <location evidence="5">Cell membrane</location>
        <topology evidence="5">Multi-pass membrane protein</topology>
    </subcellularLocation>
    <subcellularLocation>
        <location evidence="1">Endomembrane system</location>
        <topology evidence="1">Multi-pass membrane protein</topology>
    </subcellularLocation>
    <subcellularLocation>
        <location evidence="6">Membrane</location>
        <topology evidence="6">Multi-pass membrane protein</topology>
    </subcellularLocation>
</comment>
<evidence type="ECO:0000256" key="6">
    <source>
        <dbReference type="RuleBase" id="RU000320"/>
    </source>
</evidence>
<accession>A0A919VJ49</accession>
<dbReference type="Pfam" id="PF00361">
    <property type="entry name" value="Proton_antipo_M"/>
    <property type="match status" value="1"/>
</dbReference>
<keyword evidence="5" id="KW-0813">Transport</keyword>
<dbReference type="GO" id="GO:0048038">
    <property type="term" value="F:quinone binding"/>
    <property type="evidence" value="ECO:0007669"/>
    <property type="project" value="UniProtKB-KW"/>
</dbReference>
<feature type="transmembrane region" description="Helical" evidence="5">
    <location>
        <begin position="106"/>
        <end position="123"/>
    </location>
</feature>
<dbReference type="EMBL" id="BOQL01000014">
    <property type="protein sequence ID" value="GIM64809.1"/>
    <property type="molecule type" value="Genomic_DNA"/>
</dbReference>
<comment type="similarity">
    <text evidence="5">Belongs to the complex I subunit 2 family.</text>
</comment>